<evidence type="ECO:0000256" key="2">
    <source>
        <dbReference type="ARBA" id="ARBA00022692"/>
    </source>
</evidence>
<dbReference type="EMBL" id="FOXM01000019">
    <property type="protein sequence ID" value="SFQ40333.1"/>
    <property type="molecule type" value="Genomic_DNA"/>
</dbReference>
<proteinExistence type="predicted"/>
<evidence type="ECO:0000256" key="5">
    <source>
        <dbReference type="SAM" id="Phobius"/>
    </source>
</evidence>
<keyword evidence="4 5" id="KW-0472">Membrane</keyword>
<keyword evidence="3 5" id="KW-1133">Transmembrane helix</keyword>
<dbReference type="GO" id="GO:0032259">
    <property type="term" value="P:methylation"/>
    <property type="evidence" value="ECO:0007669"/>
    <property type="project" value="UniProtKB-KW"/>
</dbReference>
<dbReference type="InterPro" id="IPR007318">
    <property type="entry name" value="Phopholipid_MeTrfase"/>
</dbReference>
<dbReference type="Gene3D" id="1.20.120.1630">
    <property type="match status" value="1"/>
</dbReference>
<feature type="transmembrane region" description="Helical" evidence="5">
    <location>
        <begin position="93"/>
        <end position="120"/>
    </location>
</feature>
<dbReference type="AlphaFoldDB" id="A0A1I5Y838"/>
<sequence length="150" mass="16912">MALLFPPPLVVVLFAGLMWQLARHLPFGDFAFALQRPLAALVALAVLGLMAAAAWTLLRARTTVNPLRPERTTRLVTHGVFARTRNPIYLGDALLLFALALGLGNWLNFLLLPLFVAFIARFQIAPEERALERRFGAEFRAYCTRVRRWV</sequence>
<evidence type="ECO:0000313" key="7">
    <source>
        <dbReference type="Proteomes" id="UP000243084"/>
    </source>
</evidence>
<keyword evidence="2 5" id="KW-0812">Transmembrane</keyword>
<evidence type="ECO:0000313" key="6">
    <source>
        <dbReference type="EMBL" id="SFQ40333.1"/>
    </source>
</evidence>
<evidence type="ECO:0000256" key="3">
    <source>
        <dbReference type="ARBA" id="ARBA00022989"/>
    </source>
</evidence>
<dbReference type="PANTHER" id="PTHR12714">
    <property type="entry name" value="PROTEIN-S ISOPRENYLCYSTEINE O-METHYLTRANSFERASE"/>
    <property type="match status" value="1"/>
</dbReference>
<dbReference type="RefSeq" id="WP_092434552.1">
    <property type="nucleotide sequence ID" value="NZ_FOXM01000019.1"/>
</dbReference>
<feature type="transmembrane region" description="Helical" evidence="5">
    <location>
        <begin position="38"/>
        <end position="58"/>
    </location>
</feature>
<protein>
    <submittedName>
        <fullName evidence="6">Protein-S-isoprenylcysteine O-methyltransferase Ste14</fullName>
    </submittedName>
</protein>
<keyword evidence="6" id="KW-0808">Transferase</keyword>
<accession>A0A1I5Y838</accession>
<dbReference type="GO" id="GO:0008168">
    <property type="term" value="F:methyltransferase activity"/>
    <property type="evidence" value="ECO:0007669"/>
    <property type="project" value="UniProtKB-KW"/>
</dbReference>
<keyword evidence="7" id="KW-1185">Reference proteome</keyword>
<dbReference type="Proteomes" id="UP000243084">
    <property type="component" value="Unassembled WGS sequence"/>
</dbReference>
<dbReference type="Pfam" id="PF04191">
    <property type="entry name" value="PEMT"/>
    <property type="match status" value="1"/>
</dbReference>
<dbReference type="PANTHER" id="PTHR12714:SF24">
    <property type="entry name" value="SLR1182 PROTEIN"/>
    <property type="match status" value="1"/>
</dbReference>
<evidence type="ECO:0000256" key="1">
    <source>
        <dbReference type="ARBA" id="ARBA00004127"/>
    </source>
</evidence>
<dbReference type="OrthoDB" id="9811969at2"/>
<name>A0A1I5Y838_9GAMM</name>
<comment type="subcellular location">
    <subcellularLocation>
        <location evidence="1">Endomembrane system</location>
        <topology evidence="1">Multi-pass membrane protein</topology>
    </subcellularLocation>
</comment>
<evidence type="ECO:0000256" key="4">
    <source>
        <dbReference type="ARBA" id="ARBA00023136"/>
    </source>
</evidence>
<organism evidence="6 7">
    <name type="scientific">Geopseudomonas sagittaria</name>
    <dbReference type="NCBI Taxonomy" id="1135990"/>
    <lineage>
        <taxon>Bacteria</taxon>
        <taxon>Pseudomonadati</taxon>
        <taxon>Pseudomonadota</taxon>
        <taxon>Gammaproteobacteria</taxon>
        <taxon>Pseudomonadales</taxon>
        <taxon>Pseudomonadaceae</taxon>
        <taxon>Geopseudomonas</taxon>
    </lineage>
</organism>
<reference evidence="7" key="1">
    <citation type="submission" date="2016-10" db="EMBL/GenBank/DDBJ databases">
        <authorList>
            <person name="Varghese N."/>
            <person name="Submissions S."/>
        </authorList>
    </citation>
    <scope>NUCLEOTIDE SEQUENCE [LARGE SCALE GENOMIC DNA]</scope>
    <source>
        <strain evidence="7">JCM 18195</strain>
    </source>
</reference>
<dbReference type="GO" id="GO:0012505">
    <property type="term" value="C:endomembrane system"/>
    <property type="evidence" value="ECO:0007669"/>
    <property type="project" value="UniProtKB-SubCell"/>
</dbReference>
<keyword evidence="6" id="KW-0489">Methyltransferase</keyword>
<gene>
    <name evidence="6" type="ORF">SAMN05216229_11968</name>
</gene>